<sequence>MAAQRSSRRGRGQGPLSPTEAHPRAHQTTAQRPWNNFRRRRRGSLIISQHLVVFFLCRRAQVVGSGETTSKKRQVMAARPAASVSRRRGQHTPEPRPPLVVLLGPLCLAGETASPRPNPSWFVSPRTSSGMPHGRPPPPLLPYLATSYPLPPSIGPWPRISCQVPAPTLLPVPPPACRHHLQRSWSGAGGSLLRQGLLDRYPP</sequence>
<evidence type="ECO:0000256" key="1">
    <source>
        <dbReference type="SAM" id="MobiDB-lite"/>
    </source>
</evidence>
<protein>
    <submittedName>
        <fullName evidence="2">Uncharacterized protein</fullName>
    </submittedName>
</protein>
<organism evidence="2 3">
    <name type="scientific">Phyllosticta capitalensis</name>
    <dbReference type="NCBI Taxonomy" id="121624"/>
    <lineage>
        <taxon>Eukaryota</taxon>
        <taxon>Fungi</taxon>
        <taxon>Dikarya</taxon>
        <taxon>Ascomycota</taxon>
        <taxon>Pezizomycotina</taxon>
        <taxon>Dothideomycetes</taxon>
        <taxon>Dothideomycetes incertae sedis</taxon>
        <taxon>Botryosphaeriales</taxon>
        <taxon>Phyllostictaceae</taxon>
        <taxon>Phyllosticta</taxon>
    </lineage>
</organism>
<dbReference type="EMBL" id="JBBWRZ010000004">
    <property type="protein sequence ID" value="KAK8238315.1"/>
    <property type="molecule type" value="Genomic_DNA"/>
</dbReference>
<comment type="caution">
    <text evidence="2">The sequence shown here is derived from an EMBL/GenBank/DDBJ whole genome shotgun (WGS) entry which is preliminary data.</text>
</comment>
<name>A0ABR1YTK9_9PEZI</name>
<feature type="region of interest" description="Disordered" evidence="1">
    <location>
        <begin position="1"/>
        <end position="37"/>
    </location>
</feature>
<gene>
    <name evidence="2" type="ORF">HDK90DRAFT_222637</name>
</gene>
<dbReference type="Proteomes" id="UP001492380">
    <property type="component" value="Unassembled WGS sequence"/>
</dbReference>
<feature type="region of interest" description="Disordered" evidence="1">
    <location>
        <begin position="65"/>
        <end position="97"/>
    </location>
</feature>
<feature type="compositionally biased region" description="Basic residues" evidence="1">
    <location>
        <begin position="1"/>
        <end position="11"/>
    </location>
</feature>
<proteinExistence type="predicted"/>
<evidence type="ECO:0000313" key="2">
    <source>
        <dbReference type="EMBL" id="KAK8238315.1"/>
    </source>
</evidence>
<reference evidence="2 3" key="1">
    <citation type="submission" date="2024-04" db="EMBL/GenBank/DDBJ databases">
        <title>Phyllosticta paracitricarpa is synonymous to the EU quarantine fungus P. citricarpa based on phylogenomic analyses.</title>
        <authorList>
            <consortium name="Lawrence Berkeley National Laboratory"/>
            <person name="Van Ingen-Buijs V.A."/>
            <person name="Van Westerhoven A.C."/>
            <person name="Haridas S."/>
            <person name="Skiadas P."/>
            <person name="Martin F."/>
            <person name="Groenewald J.Z."/>
            <person name="Crous P.W."/>
            <person name="Seidl M.F."/>
        </authorList>
    </citation>
    <scope>NUCLEOTIDE SEQUENCE [LARGE SCALE GENOMIC DNA]</scope>
    <source>
        <strain evidence="2 3">CBS 123374</strain>
    </source>
</reference>
<accession>A0ABR1YTK9</accession>
<keyword evidence="3" id="KW-1185">Reference proteome</keyword>
<evidence type="ECO:0000313" key="3">
    <source>
        <dbReference type="Proteomes" id="UP001492380"/>
    </source>
</evidence>